<dbReference type="CDD" id="cd05380">
    <property type="entry name" value="CAP_euk"/>
    <property type="match status" value="1"/>
</dbReference>
<dbReference type="Proteomes" id="UP000472267">
    <property type="component" value="Chromosome 1"/>
</dbReference>
<accession>A0A672HHP0</accession>
<proteinExistence type="predicted"/>
<evidence type="ECO:0000313" key="2">
    <source>
        <dbReference type="Ensembl" id="ENSSFAP00005028459.1"/>
    </source>
</evidence>
<dbReference type="InterPro" id="IPR035940">
    <property type="entry name" value="CAP_sf"/>
</dbReference>
<dbReference type="InterPro" id="IPR014044">
    <property type="entry name" value="CAP_dom"/>
</dbReference>
<dbReference type="InterPro" id="IPR001283">
    <property type="entry name" value="CRISP-related"/>
</dbReference>
<dbReference type="AlphaFoldDB" id="A0A672HHP0"/>
<dbReference type="Ensembl" id="ENSSFAT00005029521.1">
    <property type="protein sequence ID" value="ENSSFAP00005028459.1"/>
    <property type="gene ID" value="ENSSFAG00005014526.1"/>
</dbReference>
<feature type="domain" description="EGF-like" evidence="1">
    <location>
        <begin position="173"/>
        <end position="184"/>
    </location>
</feature>
<dbReference type="SMART" id="SM00198">
    <property type="entry name" value="SCP"/>
    <property type="match status" value="1"/>
</dbReference>
<dbReference type="InParanoid" id="A0A672HHP0"/>
<dbReference type="PROSITE" id="PS00022">
    <property type="entry name" value="EGF_1"/>
    <property type="match status" value="1"/>
</dbReference>
<dbReference type="PRINTS" id="PR00837">
    <property type="entry name" value="V5TPXLIKE"/>
</dbReference>
<name>A0A672HHP0_SALFA</name>
<protein>
    <submittedName>
        <fullName evidence="2">C-type lectin domain family 18 member A</fullName>
    </submittedName>
</protein>
<reference evidence="2" key="3">
    <citation type="submission" date="2025-09" db="UniProtKB">
        <authorList>
            <consortium name="Ensembl"/>
        </authorList>
    </citation>
    <scope>IDENTIFICATION</scope>
</reference>
<dbReference type="Gene3D" id="3.40.33.10">
    <property type="entry name" value="CAP"/>
    <property type="match status" value="1"/>
</dbReference>
<sequence>YTWTDTKSCKGHIFIEWSEKLATLAKERAALCFTDSSPQRSSSHSLIGWNTHVSRHGVASFSDVVNLWENATCQHYTQLVWATSRQVGCAIQLCLRDEDLWHVFVCAYYPGGNWEVNGQLVRPYKSGLYCSLCTSDMSGCYRLWGPCGRTIPRNPCRMSCGPHGHLNVSSCKCRCDVGFTGRFCQVRCSGRCLHGRFKAEECSCLCDVGYGGPDCKRFSFPLTAVT</sequence>
<keyword evidence="3" id="KW-1185">Reference proteome</keyword>
<dbReference type="InterPro" id="IPR000742">
    <property type="entry name" value="EGF"/>
</dbReference>
<dbReference type="SUPFAM" id="SSF55797">
    <property type="entry name" value="PR-1-like"/>
    <property type="match status" value="1"/>
</dbReference>
<dbReference type="OMA" id="RENAICQ"/>
<reference evidence="2" key="2">
    <citation type="submission" date="2025-08" db="UniProtKB">
        <authorList>
            <consortium name="Ensembl"/>
        </authorList>
    </citation>
    <scope>IDENTIFICATION</scope>
</reference>
<reference evidence="2" key="1">
    <citation type="submission" date="2019-06" db="EMBL/GenBank/DDBJ databases">
        <authorList>
            <consortium name="Wellcome Sanger Institute Data Sharing"/>
        </authorList>
    </citation>
    <scope>NUCLEOTIDE SEQUENCE [LARGE SCALE GENOMIC DNA]</scope>
</reference>
<evidence type="ECO:0000313" key="3">
    <source>
        <dbReference type="Proteomes" id="UP000472267"/>
    </source>
</evidence>
<organism evidence="2 3">
    <name type="scientific">Salarias fasciatus</name>
    <name type="common">Jewelled blenny</name>
    <name type="synonym">Blennius fasciatus</name>
    <dbReference type="NCBI Taxonomy" id="181472"/>
    <lineage>
        <taxon>Eukaryota</taxon>
        <taxon>Metazoa</taxon>
        <taxon>Chordata</taxon>
        <taxon>Craniata</taxon>
        <taxon>Vertebrata</taxon>
        <taxon>Euteleostomi</taxon>
        <taxon>Actinopterygii</taxon>
        <taxon>Neopterygii</taxon>
        <taxon>Teleostei</taxon>
        <taxon>Neoteleostei</taxon>
        <taxon>Acanthomorphata</taxon>
        <taxon>Ovalentaria</taxon>
        <taxon>Blenniimorphae</taxon>
        <taxon>Blenniiformes</taxon>
        <taxon>Blennioidei</taxon>
        <taxon>Blenniidae</taxon>
        <taxon>Salariinae</taxon>
        <taxon>Salarias</taxon>
    </lineage>
</organism>
<dbReference type="PANTHER" id="PTHR10334">
    <property type="entry name" value="CYSTEINE-RICH SECRETORY PROTEIN-RELATED"/>
    <property type="match status" value="1"/>
</dbReference>
<evidence type="ECO:0000259" key="1">
    <source>
        <dbReference type="PROSITE" id="PS00022"/>
    </source>
</evidence>
<dbReference type="Pfam" id="PF00188">
    <property type="entry name" value="CAP"/>
    <property type="match status" value="1"/>
</dbReference>